<reference evidence="1 2" key="1">
    <citation type="submission" date="2015-07" db="EMBL/GenBank/DDBJ databases">
        <title>The genome of the fungus Escovopsis weberi, a specialized disease agent of ant agriculture.</title>
        <authorList>
            <person name="de Man T.J."/>
            <person name="Stajich J.E."/>
            <person name="Kubicek C.P."/>
            <person name="Chenthamara K."/>
            <person name="Atanasova L."/>
            <person name="Druzhinina I.S."/>
            <person name="Birnbaum S."/>
            <person name="Barribeau S.M."/>
            <person name="Teiling C."/>
            <person name="Suen G."/>
            <person name="Currie C."/>
            <person name="Gerardo N.M."/>
        </authorList>
    </citation>
    <scope>NUCLEOTIDE SEQUENCE [LARGE SCALE GENOMIC DNA]</scope>
</reference>
<accession>A0A0M9VUE3</accession>
<proteinExistence type="predicted"/>
<organism evidence="1 2">
    <name type="scientific">Escovopsis weberi</name>
    <dbReference type="NCBI Taxonomy" id="150374"/>
    <lineage>
        <taxon>Eukaryota</taxon>
        <taxon>Fungi</taxon>
        <taxon>Dikarya</taxon>
        <taxon>Ascomycota</taxon>
        <taxon>Pezizomycotina</taxon>
        <taxon>Sordariomycetes</taxon>
        <taxon>Hypocreomycetidae</taxon>
        <taxon>Hypocreales</taxon>
        <taxon>Hypocreaceae</taxon>
        <taxon>Escovopsis</taxon>
    </lineage>
</organism>
<dbReference type="STRING" id="150374.A0A0M9VUE3"/>
<sequence length="105" mass="12051">MISSTEVVFLMPCSFTNEDFLNFVHPDSHISHLLAMHGFLVDYLLGQFCVAPGDSPKFTGRRSMIMIWARNLANSLPPGYRKFMKWALEFCENMETLDGRYLLSP</sequence>
<protein>
    <submittedName>
        <fullName evidence="1">Uncharacterized protein</fullName>
    </submittedName>
</protein>
<name>A0A0M9VUE3_ESCWE</name>
<keyword evidence="2" id="KW-1185">Reference proteome</keyword>
<dbReference type="AlphaFoldDB" id="A0A0M9VUE3"/>
<dbReference type="EMBL" id="LGSR01000019">
    <property type="protein sequence ID" value="KOS19813.1"/>
    <property type="molecule type" value="Genomic_DNA"/>
</dbReference>
<dbReference type="OrthoDB" id="416217at2759"/>
<evidence type="ECO:0000313" key="2">
    <source>
        <dbReference type="Proteomes" id="UP000053831"/>
    </source>
</evidence>
<gene>
    <name evidence="1" type="ORF">ESCO_005784</name>
</gene>
<dbReference type="Proteomes" id="UP000053831">
    <property type="component" value="Unassembled WGS sequence"/>
</dbReference>
<comment type="caution">
    <text evidence="1">The sequence shown here is derived from an EMBL/GenBank/DDBJ whole genome shotgun (WGS) entry which is preliminary data.</text>
</comment>
<evidence type="ECO:0000313" key="1">
    <source>
        <dbReference type="EMBL" id="KOS19813.1"/>
    </source>
</evidence>